<feature type="compositionally biased region" description="Basic and acidic residues" evidence="1">
    <location>
        <begin position="394"/>
        <end position="413"/>
    </location>
</feature>
<comment type="caution">
    <text evidence="2">The sequence shown here is derived from an EMBL/GenBank/DDBJ whole genome shotgun (WGS) entry which is preliminary data.</text>
</comment>
<feature type="region of interest" description="Disordered" evidence="1">
    <location>
        <begin position="394"/>
        <end position="460"/>
    </location>
</feature>
<keyword evidence="3" id="KW-1185">Reference proteome</keyword>
<name>A0AAD9GYH4_9STRA</name>
<dbReference type="Proteomes" id="UP001259832">
    <property type="component" value="Unassembled WGS sequence"/>
</dbReference>
<feature type="compositionally biased region" description="Basic and acidic residues" evidence="1">
    <location>
        <begin position="602"/>
        <end position="612"/>
    </location>
</feature>
<feature type="region of interest" description="Disordered" evidence="1">
    <location>
        <begin position="651"/>
        <end position="686"/>
    </location>
</feature>
<dbReference type="InterPro" id="IPR011990">
    <property type="entry name" value="TPR-like_helical_dom_sf"/>
</dbReference>
<dbReference type="InterPro" id="IPR026749">
    <property type="entry name" value="Tmem135"/>
</dbReference>
<sequence>MFTYLSTCYLGIFRYLQRSASIQTDSEQDNLKSTVLTSVGPAAAAAAVSTLCMAPGSRPAVVSLLSTTAASRLFDNFLDNNPDLSYLRPLELLTFMAAGGWIFSSGFFYPESYEPSHMRQILKSVVLKQHVANELQEKYRQGFNPNPCPIRHKDLHCGQFARGDFFLRVVETALRLYTPVHLTAWILALRHAKMRSKPASDQLKGFATKLARSSTYSIGGAIPSLAILAESPERRRSIGLILVSYALVSAGNVATRKISWLHPGKSSVRGVLEAGCVAAAVSVIIPGFLESNHLVQRMLLGDEEIAKDTETFTKMREDQASFLEQQREVIIHQVLQSIQQSGLLGAQTNSYPKKKPSKREEPSSPTYRLEQNLHNLVHHSLAESGLDYPHVRSTAHEPKVQSEDNSNKLTADRSKKKQIIISRREVEDNGDNSQPGSIERQETNTEDQQSQKVPSQAVHPTEEIYIRKKRGSEAKRRRHRQHSRSRLQMDLIEDDYSEFVAPVDAAFAAIRKKVDLRTLAILDRSKTLLGHVRQQPSTDKKTSFVEKLRQRHAIANTGNDNRETCSTDETPKPADNDNQPIEQNSEEESVDQVEESETSRISPDDIRCDLELLKPPSKAPDNDNEWENELARQILTIYATSVKAKALEKANVDKTQTDNQSPCKTSAGEKQRLQSAGKSMRPNVRGGTLKTSCSLPAIGKKTSKNRTSTSSATIHYSWEPSQLRENGKVILNMPKVPRPIWFAGTGAVKAVWCALADGFSQFNRDKTTGSVSLCDHRLCEEVRQLEAKKKFVQCISTLESLLVALVRSRGVDELETKLWKQLVVTCNAFASRCIDYHKFPVGLKLMKQAEHLIDNSILVDNITRMELLAYLYDTYAHYYYKRRKPDAGLQYITKAHEIHSRQSSWSHLAKCRLHIANLLSFQKKHVEAMRYMASILEMIEENKLQENSEGVGEASAQKLCLAAVCYNNLAVEQLHMREFEAANISSSNAQRLAKLCLSYSNRWLSQFQATSDCIALAIATLMEDMNVTSNLLGNRRVLIDLLLRRQTLSSLRLTKPSRNVAALAVFIGVFRFLQRSAKRRKSRDDDSKSSKAQPQIPGAVLAGAVASGLGVACLTPRNRPALVSLLSTNAASQLIQELQIKHPDLLLLKPLELLAFMTAVGWIYYSGFFHPESYHRSHMRLILKYVLLTQPMASELQDKYRLGLNPNPCSIRHTGLSCAQFARSDFLRRVTSEAFRLYFPVHFSAWCFSQRHAKVRSKPLSTRLRRFVAKLFRSTAYFTTFVYVGWMLSCQMGNFGDRSITHRKWQFFLGGALPSLAIFIESPSRRRPIGLILSSYVLLSMGNVAFRRVPWLQPGASPVRGLIEAGCVATAVSATISCSLKNNHLVRRILLGDVEARALQHRMKEAEAKTELAET</sequence>
<protein>
    <recommendedName>
        <fullName evidence="4">Transmembrane protein 135 N-terminal domain-containing protein</fullName>
    </recommendedName>
</protein>
<dbReference type="EMBL" id="JASMQC010000002">
    <property type="protein sequence ID" value="KAK1946954.1"/>
    <property type="molecule type" value="Genomic_DNA"/>
</dbReference>
<accession>A0AAD9GYH4</accession>
<proteinExistence type="predicted"/>
<dbReference type="PANTHER" id="PTHR12459">
    <property type="entry name" value="TRANSMEMBRANE PROTEIN 135-RELATED"/>
    <property type="match status" value="1"/>
</dbReference>
<feature type="region of interest" description="Disordered" evidence="1">
    <location>
        <begin position="345"/>
        <end position="366"/>
    </location>
</feature>
<feature type="region of interest" description="Disordered" evidence="1">
    <location>
        <begin position="552"/>
        <end position="625"/>
    </location>
</feature>
<evidence type="ECO:0000256" key="1">
    <source>
        <dbReference type="SAM" id="MobiDB-lite"/>
    </source>
</evidence>
<reference evidence="2" key="1">
    <citation type="submission" date="2023-08" db="EMBL/GenBank/DDBJ databases">
        <title>Reference Genome Resource for the Citrus Pathogen Phytophthora citrophthora.</title>
        <authorList>
            <person name="Moller H."/>
            <person name="Coetzee B."/>
            <person name="Rose L.J."/>
            <person name="Van Niekerk J.M."/>
        </authorList>
    </citation>
    <scope>NUCLEOTIDE SEQUENCE</scope>
    <source>
        <strain evidence="2">STE-U-9442</strain>
    </source>
</reference>
<dbReference type="SUPFAM" id="SSF48452">
    <property type="entry name" value="TPR-like"/>
    <property type="match status" value="1"/>
</dbReference>
<organism evidence="2 3">
    <name type="scientific">Phytophthora citrophthora</name>
    <dbReference type="NCBI Taxonomy" id="4793"/>
    <lineage>
        <taxon>Eukaryota</taxon>
        <taxon>Sar</taxon>
        <taxon>Stramenopiles</taxon>
        <taxon>Oomycota</taxon>
        <taxon>Peronosporomycetes</taxon>
        <taxon>Peronosporales</taxon>
        <taxon>Peronosporaceae</taxon>
        <taxon>Phytophthora</taxon>
    </lineage>
</organism>
<dbReference type="Gene3D" id="1.25.40.10">
    <property type="entry name" value="Tetratricopeptide repeat domain"/>
    <property type="match status" value="1"/>
</dbReference>
<feature type="compositionally biased region" description="Acidic residues" evidence="1">
    <location>
        <begin position="584"/>
        <end position="596"/>
    </location>
</feature>
<feature type="compositionally biased region" description="Basic and acidic residues" evidence="1">
    <location>
        <begin position="560"/>
        <end position="575"/>
    </location>
</feature>
<gene>
    <name evidence="2" type="ORF">P3T76_000964</name>
</gene>
<dbReference type="PANTHER" id="PTHR12459:SF15">
    <property type="entry name" value="TRANSMEMBRANE PROTEIN 135"/>
    <property type="match status" value="1"/>
</dbReference>
<evidence type="ECO:0008006" key="4">
    <source>
        <dbReference type="Google" id="ProtNLM"/>
    </source>
</evidence>
<evidence type="ECO:0000313" key="2">
    <source>
        <dbReference type="EMBL" id="KAK1946954.1"/>
    </source>
</evidence>
<evidence type="ECO:0000313" key="3">
    <source>
        <dbReference type="Proteomes" id="UP001259832"/>
    </source>
</evidence>